<gene>
    <name evidence="2" type="ORF">GCM10014713_41440</name>
</gene>
<evidence type="ECO:0000313" key="2">
    <source>
        <dbReference type="EMBL" id="GGT43451.1"/>
    </source>
</evidence>
<dbReference type="EMBL" id="BMQQ01000016">
    <property type="protein sequence ID" value="GGT43451.1"/>
    <property type="molecule type" value="Genomic_DNA"/>
</dbReference>
<comment type="caution">
    <text evidence="2">The sequence shown here is derived from an EMBL/GenBank/DDBJ whole genome shotgun (WGS) entry which is preliminary data.</text>
</comment>
<feature type="region of interest" description="Disordered" evidence="1">
    <location>
        <begin position="102"/>
        <end position="123"/>
    </location>
</feature>
<keyword evidence="3" id="KW-1185">Reference proteome</keyword>
<evidence type="ECO:0000313" key="3">
    <source>
        <dbReference type="Proteomes" id="UP000619486"/>
    </source>
</evidence>
<name>A0A918H8Z4_9ACTN</name>
<proteinExistence type="predicted"/>
<protein>
    <submittedName>
        <fullName evidence="2">Uncharacterized protein</fullName>
    </submittedName>
</protein>
<reference evidence="2" key="1">
    <citation type="journal article" date="2014" name="Int. J. Syst. Evol. Microbiol.">
        <title>Complete genome sequence of Corynebacterium casei LMG S-19264T (=DSM 44701T), isolated from a smear-ripened cheese.</title>
        <authorList>
            <consortium name="US DOE Joint Genome Institute (JGI-PGF)"/>
            <person name="Walter F."/>
            <person name="Albersmeier A."/>
            <person name="Kalinowski J."/>
            <person name="Ruckert C."/>
        </authorList>
    </citation>
    <scope>NUCLEOTIDE SEQUENCE</scope>
    <source>
        <strain evidence="2">JCM 3172</strain>
    </source>
</reference>
<sequence length="176" mass="18026">MLAIGAAAAGGVVYAFPELGYTVAGALALAGTQRARAWAAGRRRSDADEPNEQPVDVIAVLQELGEDGGHVLLTRLRDAAGLPDTKAARALLEDAGVSVRAGVRTPGGNGPGVHATDIPRASATPSGRCLCTSDANANTNNDPEQGPEKGFRVEHTGQAGTTVYDLSETHHHATAK</sequence>
<dbReference type="Proteomes" id="UP000619486">
    <property type="component" value="Unassembled WGS sequence"/>
</dbReference>
<reference evidence="2" key="2">
    <citation type="submission" date="2020-09" db="EMBL/GenBank/DDBJ databases">
        <authorList>
            <person name="Sun Q."/>
            <person name="Ohkuma M."/>
        </authorList>
    </citation>
    <scope>NUCLEOTIDE SEQUENCE</scope>
    <source>
        <strain evidence="2">JCM 3172</strain>
    </source>
</reference>
<dbReference type="AlphaFoldDB" id="A0A918H8Z4"/>
<organism evidence="2 3">
    <name type="scientific">Streptomyces purpureus</name>
    <dbReference type="NCBI Taxonomy" id="1951"/>
    <lineage>
        <taxon>Bacteria</taxon>
        <taxon>Bacillati</taxon>
        <taxon>Actinomycetota</taxon>
        <taxon>Actinomycetes</taxon>
        <taxon>Kitasatosporales</taxon>
        <taxon>Streptomycetaceae</taxon>
        <taxon>Streptomyces</taxon>
    </lineage>
</organism>
<evidence type="ECO:0000256" key="1">
    <source>
        <dbReference type="SAM" id="MobiDB-lite"/>
    </source>
</evidence>
<accession>A0A918H8Z4</accession>